<dbReference type="Proteomes" id="UP001151699">
    <property type="component" value="Chromosome C"/>
</dbReference>
<reference evidence="1" key="1">
    <citation type="submission" date="2022-07" db="EMBL/GenBank/DDBJ databases">
        <authorList>
            <person name="Trinca V."/>
            <person name="Uliana J.V.C."/>
            <person name="Torres T.T."/>
            <person name="Ward R.J."/>
            <person name="Monesi N."/>
        </authorList>
    </citation>
    <scope>NUCLEOTIDE SEQUENCE</scope>
    <source>
        <strain evidence="1">HSMRA1968</strain>
        <tissue evidence="1">Whole embryos</tissue>
    </source>
</reference>
<proteinExistence type="predicted"/>
<dbReference type="AlphaFoldDB" id="A0A9Q0RWX8"/>
<organism evidence="1 2">
    <name type="scientific">Pseudolycoriella hygida</name>
    <dbReference type="NCBI Taxonomy" id="35572"/>
    <lineage>
        <taxon>Eukaryota</taxon>
        <taxon>Metazoa</taxon>
        <taxon>Ecdysozoa</taxon>
        <taxon>Arthropoda</taxon>
        <taxon>Hexapoda</taxon>
        <taxon>Insecta</taxon>
        <taxon>Pterygota</taxon>
        <taxon>Neoptera</taxon>
        <taxon>Endopterygota</taxon>
        <taxon>Diptera</taxon>
        <taxon>Nematocera</taxon>
        <taxon>Sciaroidea</taxon>
        <taxon>Sciaridae</taxon>
        <taxon>Pseudolycoriella</taxon>
    </lineage>
</organism>
<accession>A0A9Q0RWX8</accession>
<gene>
    <name evidence="1" type="ORF">Bhyg_13908</name>
</gene>
<name>A0A9Q0RWX8_9DIPT</name>
<protein>
    <submittedName>
        <fullName evidence="1">Uncharacterized protein</fullName>
    </submittedName>
</protein>
<evidence type="ECO:0000313" key="2">
    <source>
        <dbReference type="Proteomes" id="UP001151699"/>
    </source>
</evidence>
<comment type="caution">
    <text evidence="1">The sequence shown here is derived from an EMBL/GenBank/DDBJ whole genome shotgun (WGS) entry which is preliminary data.</text>
</comment>
<keyword evidence="2" id="KW-1185">Reference proteome</keyword>
<dbReference type="EMBL" id="WJQU01000004">
    <property type="protein sequence ID" value="KAJ6635323.1"/>
    <property type="molecule type" value="Genomic_DNA"/>
</dbReference>
<evidence type="ECO:0000313" key="1">
    <source>
        <dbReference type="EMBL" id="KAJ6635323.1"/>
    </source>
</evidence>
<sequence>MCLNGVMAADGSFIYCFRIFIELQPEEAQNNRAKYCNQITFLLFYLNVKKMGWSSHPAYILWSIIKALCCYIVEKDVHNFCNVGSLNAQNHFVNSYIQTKISPSSNLYAKYISNNFQYFKPVGILERNLPLIIDGNMSMNTHGNIYYARLEKDDKDIKVNTKEKIEHYAVGIFSYVLTWV</sequence>